<organism evidence="1">
    <name type="scientific">marine sediment metagenome</name>
    <dbReference type="NCBI Taxonomy" id="412755"/>
    <lineage>
        <taxon>unclassified sequences</taxon>
        <taxon>metagenomes</taxon>
        <taxon>ecological metagenomes</taxon>
    </lineage>
</organism>
<evidence type="ECO:0000313" key="1">
    <source>
        <dbReference type="EMBL" id="KKM92531.1"/>
    </source>
</evidence>
<dbReference type="EMBL" id="LAZR01006381">
    <property type="protein sequence ID" value="KKM92531.1"/>
    <property type="molecule type" value="Genomic_DNA"/>
</dbReference>
<proteinExistence type="predicted"/>
<reference evidence="1" key="1">
    <citation type="journal article" date="2015" name="Nature">
        <title>Complex archaea that bridge the gap between prokaryotes and eukaryotes.</title>
        <authorList>
            <person name="Spang A."/>
            <person name="Saw J.H."/>
            <person name="Jorgensen S.L."/>
            <person name="Zaremba-Niedzwiedzka K."/>
            <person name="Martijn J."/>
            <person name="Lind A.E."/>
            <person name="van Eijk R."/>
            <person name="Schleper C."/>
            <person name="Guy L."/>
            <person name="Ettema T.J."/>
        </authorList>
    </citation>
    <scope>NUCLEOTIDE SEQUENCE</scope>
</reference>
<name>A0A0F9LZJ7_9ZZZZ</name>
<protein>
    <submittedName>
        <fullName evidence="1">Uncharacterized protein</fullName>
    </submittedName>
</protein>
<dbReference type="AlphaFoldDB" id="A0A0F9LZJ7"/>
<accession>A0A0F9LZJ7</accession>
<sequence length="120" mass="13597">MKKLLFTALLVLGLVGMAGAESVDADCIKYVSALGEYVNICERFGIKPEPQPESVCRWEWKSTLESSGTSEWEPFAVLEVKETEWGVTSYSLDKKSSFSRGRSVERVRIWLKRQVCEEAK</sequence>
<gene>
    <name evidence="1" type="ORF">LCGC14_1217600</name>
</gene>
<comment type="caution">
    <text evidence="1">The sequence shown here is derived from an EMBL/GenBank/DDBJ whole genome shotgun (WGS) entry which is preliminary data.</text>
</comment>